<dbReference type="EMBL" id="QJPH01000456">
    <property type="protein sequence ID" value="PZN73477.1"/>
    <property type="molecule type" value="Genomic_DNA"/>
</dbReference>
<evidence type="ECO:0000313" key="1">
    <source>
        <dbReference type="EMBL" id="PZN73477.1"/>
    </source>
</evidence>
<proteinExistence type="predicted"/>
<dbReference type="InterPro" id="IPR011856">
    <property type="entry name" value="tRNA_endonuc-like_dom_sf"/>
</dbReference>
<dbReference type="Pfam" id="PF12644">
    <property type="entry name" value="DUF3782"/>
    <property type="match status" value="1"/>
</dbReference>
<comment type="caution">
    <text evidence="1">The sequence shown here is derived from an EMBL/GenBank/DDBJ whole genome shotgun (WGS) entry which is preliminary data.</text>
</comment>
<dbReference type="InterPro" id="IPR011335">
    <property type="entry name" value="Restrct_endonuc-II-like"/>
</dbReference>
<dbReference type="Gene3D" id="3.40.1350.10">
    <property type="match status" value="1"/>
</dbReference>
<dbReference type="PANTHER" id="PTHR38753:SF1">
    <property type="entry name" value="SLR1441 PROTEIN"/>
    <property type="match status" value="1"/>
</dbReference>
<dbReference type="GO" id="GO:0003676">
    <property type="term" value="F:nucleic acid binding"/>
    <property type="evidence" value="ECO:0007669"/>
    <property type="project" value="InterPro"/>
</dbReference>
<evidence type="ECO:0008006" key="3">
    <source>
        <dbReference type="Google" id="ProtNLM"/>
    </source>
</evidence>
<sequence>MSSPAEEIWAILHELAESQKDTDRRAKETEQKIKEVTASIGKLGNRLGDFIEDAVRPAAVRLFRERGIKVHEVQQNVSVQRGDEGLEVDLMIVNDLDLVAVECKSNLKQQDVDEHLARLAKIKRLLPKYANSRVMGAVAAMVIPDNVARYAYSKGLFVIGQSGEHLEIRNDAEFQPAVW</sequence>
<dbReference type="SUPFAM" id="SSF52980">
    <property type="entry name" value="Restriction endonuclease-like"/>
    <property type="match status" value="1"/>
</dbReference>
<name>A0A2W4SPT5_9GAMM</name>
<gene>
    <name evidence="1" type="ORF">DM484_22565</name>
</gene>
<accession>A0A2W4SPT5</accession>
<evidence type="ECO:0000313" key="2">
    <source>
        <dbReference type="Proteomes" id="UP000249396"/>
    </source>
</evidence>
<dbReference type="InterPro" id="IPR024271">
    <property type="entry name" value="DUF3782"/>
</dbReference>
<dbReference type="PANTHER" id="PTHR38753">
    <property type="entry name" value="SLR1441 PROTEIN"/>
    <property type="match status" value="1"/>
</dbReference>
<dbReference type="Proteomes" id="UP000249396">
    <property type="component" value="Unassembled WGS sequence"/>
</dbReference>
<protein>
    <recommendedName>
        <fullName evidence="3">DUF3782 domain-containing protein</fullName>
    </recommendedName>
</protein>
<reference evidence="1 2" key="1">
    <citation type="journal article" date="2018" name="Aquat. Microb. Ecol.">
        <title>Gammaproteobacterial methanotrophs dominate.</title>
        <authorList>
            <person name="Rissanen A.J."/>
            <person name="Saarenheimo J."/>
            <person name="Tiirola M."/>
            <person name="Peura S."/>
            <person name="Aalto S.L."/>
            <person name="Karvinen A."/>
            <person name="Nykanen H."/>
        </authorList>
    </citation>
    <scope>NUCLEOTIDE SEQUENCE [LARGE SCALE GENOMIC DNA]</scope>
    <source>
        <strain evidence="1">AMbin10</strain>
    </source>
</reference>
<dbReference type="AlphaFoldDB" id="A0A2W4SPT5"/>
<organism evidence="1 2">
    <name type="scientific">Candidatus Methylumidiphilus alinenensis</name>
    <dbReference type="NCBI Taxonomy" id="2202197"/>
    <lineage>
        <taxon>Bacteria</taxon>
        <taxon>Pseudomonadati</taxon>
        <taxon>Pseudomonadota</taxon>
        <taxon>Gammaproteobacteria</taxon>
        <taxon>Methylococcales</taxon>
        <taxon>Candidatus Methylumidiphilus</taxon>
    </lineage>
</organism>